<reference evidence="12" key="2">
    <citation type="submission" date="2013-05" db="EMBL/GenBank/DDBJ databases">
        <title>The genome and transcriptome of Haemonchus contortus: a key model parasite for drug and vaccine discovery.</title>
        <authorList>
            <person name="Laing R."/>
            <person name="Kikuchi T."/>
            <person name="Martinelli A."/>
            <person name="Tsai I.J."/>
            <person name="Beech R.N."/>
            <person name="Redman E."/>
            <person name="Holroyd N."/>
            <person name="Bartley D.J."/>
            <person name="Beasley H."/>
            <person name="Britton C."/>
            <person name="Curran D."/>
            <person name="Devaney E."/>
            <person name="Gilabert A."/>
            <person name="Jackson F."/>
            <person name="Hunt M."/>
            <person name="Johnston S."/>
            <person name="Kryukov I."/>
            <person name="Li K."/>
            <person name="Morrison A.A."/>
            <person name="Reid A.J."/>
            <person name="Sargison N."/>
            <person name="Saunders G."/>
            <person name="Wasmuth J.D."/>
            <person name="Wolstenholme A."/>
            <person name="Berriman M."/>
            <person name="Gilleard J.S."/>
            <person name="Cotton J.A."/>
        </authorList>
    </citation>
    <scope>NUCLEOTIDE SEQUENCE [LARGE SCALE GENOMIC DNA]</scope>
    <source>
        <strain evidence="12">ISE/inbred ISE</strain>
    </source>
</reference>
<keyword evidence="5" id="KW-0175">Coiled coil</keyword>
<dbReference type="CDD" id="cd11281">
    <property type="entry name" value="ADF_drebrin_like"/>
    <property type="match status" value="1"/>
</dbReference>
<dbReference type="Pfam" id="PF00241">
    <property type="entry name" value="Cofilin_ADF"/>
    <property type="match status" value="1"/>
</dbReference>
<evidence type="ECO:0000256" key="4">
    <source>
        <dbReference type="ARBA" id="ARBA00022490"/>
    </source>
</evidence>
<dbReference type="EMBL" id="CAVP010058456">
    <property type="protein sequence ID" value="CDL94686.1"/>
    <property type="molecule type" value="Genomic_DNA"/>
</dbReference>
<dbReference type="Gene3D" id="3.40.20.10">
    <property type="entry name" value="Severin"/>
    <property type="match status" value="1"/>
</dbReference>
<keyword evidence="4" id="KW-0963">Cytoplasm</keyword>
<dbReference type="SUPFAM" id="SSF55753">
    <property type="entry name" value="Actin depolymerizing proteins"/>
    <property type="match status" value="1"/>
</dbReference>
<accession>W6NC70</accession>
<comment type="similarity">
    <text evidence="2">Belongs to the ABP1 family.</text>
</comment>
<feature type="compositionally biased region" description="Polar residues" evidence="9">
    <location>
        <begin position="214"/>
        <end position="274"/>
    </location>
</feature>
<evidence type="ECO:0000256" key="6">
    <source>
        <dbReference type="ARBA" id="ARBA00023203"/>
    </source>
</evidence>
<dbReference type="SUPFAM" id="SSF50044">
    <property type="entry name" value="SH3-domain"/>
    <property type="match status" value="1"/>
</dbReference>
<evidence type="ECO:0000256" key="5">
    <source>
        <dbReference type="ARBA" id="ARBA00023054"/>
    </source>
</evidence>
<keyword evidence="3 8" id="KW-0728">SH3 domain</keyword>
<feature type="domain" description="SH3" evidence="10">
    <location>
        <begin position="291"/>
        <end position="349"/>
    </location>
</feature>
<dbReference type="GO" id="GO:0045773">
    <property type="term" value="P:positive regulation of axon extension"/>
    <property type="evidence" value="ECO:0007669"/>
    <property type="project" value="TreeGrafter"/>
</dbReference>
<feature type="region of interest" description="Disordered" evidence="9">
    <location>
        <begin position="205"/>
        <end position="284"/>
    </location>
</feature>
<evidence type="ECO:0000259" key="11">
    <source>
        <dbReference type="PROSITE" id="PS51263"/>
    </source>
</evidence>
<dbReference type="GO" id="GO:0048812">
    <property type="term" value="P:neuron projection morphogenesis"/>
    <property type="evidence" value="ECO:0007669"/>
    <property type="project" value="TreeGrafter"/>
</dbReference>
<comment type="subcellular location">
    <subcellularLocation>
        <location evidence="1">Cytoplasm</location>
        <location evidence="1">Cytoskeleton</location>
    </subcellularLocation>
</comment>
<dbReference type="GO" id="GO:0030864">
    <property type="term" value="C:cortical actin cytoskeleton"/>
    <property type="evidence" value="ECO:0007669"/>
    <property type="project" value="TreeGrafter"/>
</dbReference>
<sequence>MQQTSQWHLINLTSMTLNFQKHAAAIQSAYDRVVSSESNEEWVIFDYDGISNVLKVGDEGDYGIEEFATSFNSGRLQYGVIGVRPERNALTKIVLVHWQGEGVPSARVAATTSHIDAVRRFLKKVHVTIYARSEMDVEPDVIRREVAKLPSTFSSPTQYQGANNVDQHKPVKESLLKSPNKLNSHQKEIFEQKETAALPHSIAVSHHNEKEKSSVPTASSLSHQQTQKYSCDSATSRSESGYETASTPTSATQKGPRVSCNQTSSPGSAGNSRAATADEIPQHNQQPLTLVGGLKARALWDYQAADGTEISFDPDDIITEIDQVDPGWWRGRGPNGDFGLFPANYVTLL</sequence>
<dbReference type="GO" id="GO:0014069">
    <property type="term" value="C:postsynaptic density"/>
    <property type="evidence" value="ECO:0007669"/>
    <property type="project" value="TreeGrafter"/>
</dbReference>
<evidence type="ECO:0000256" key="1">
    <source>
        <dbReference type="ARBA" id="ARBA00004245"/>
    </source>
</evidence>
<dbReference type="GO" id="GO:0030833">
    <property type="term" value="P:regulation of actin filament polymerization"/>
    <property type="evidence" value="ECO:0007669"/>
    <property type="project" value="TreeGrafter"/>
</dbReference>
<dbReference type="GO" id="GO:0045211">
    <property type="term" value="C:postsynaptic membrane"/>
    <property type="evidence" value="ECO:0007669"/>
    <property type="project" value="TreeGrafter"/>
</dbReference>
<dbReference type="GO" id="GO:0005884">
    <property type="term" value="C:actin filament"/>
    <property type="evidence" value="ECO:0007669"/>
    <property type="project" value="TreeGrafter"/>
</dbReference>
<dbReference type="AlphaFoldDB" id="W6NC70"/>
<dbReference type="InterPro" id="IPR029006">
    <property type="entry name" value="ADF-H/Gelsolin-like_dom_sf"/>
</dbReference>
<protein>
    <submittedName>
        <fullName evidence="12">Actin-binding and Src homology-3 domain containing protein</fullName>
    </submittedName>
</protein>
<dbReference type="PROSITE" id="PS50002">
    <property type="entry name" value="SH3"/>
    <property type="match status" value="1"/>
</dbReference>
<dbReference type="PRINTS" id="PR00452">
    <property type="entry name" value="SH3DOMAIN"/>
</dbReference>
<dbReference type="Gene3D" id="2.30.30.40">
    <property type="entry name" value="SH3 Domains"/>
    <property type="match status" value="1"/>
</dbReference>
<evidence type="ECO:0000256" key="7">
    <source>
        <dbReference type="ARBA" id="ARBA00023212"/>
    </source>
</evidence>
<dbReference type="CDD" id="cd11960">
    <property type="entry name" value="SH3_Abp1_eu"/>
    <property type="match status" value="1"/>
</dbReference>
<evidence type="ECO:0000313" key="12">
    <source>
        <dbReference type="EMBL" id="CDL94686.1"/>
    </source>
</evidence>
<dbReference type="PANTHER" id="PTHR10829:SF25">
    <property type="entry name" value="DREBRIN-LIKE PROTEIN"/>
    <property type="match status" value="1"/>
</dbReference>
<dbReference type="GO" id="GO:0030427">
    <property type="term" value="C:site of polarized growth"/>
    <property type="evidence" value="ECO:0007669"/>
    <property type="project" value="TreeGrafter"/>
</dbReference>
<dbReference type="Pfam" id="PF14604">
    <property type="entry name" value="SH3_9"/>
    <property type="match status" value="1"/>
</dbReference>
<comment type="caution">
    <text evidence="12">The sequence shown here is derived from an EMBL/GenBank/DDBJ whole genome shotgun (WGS) entry which is preliminary data.</text>
</comment>
<keyword evidence="6" id="KW-0009">Actin-binding</keyword>
<evidence type="ECO:0000256" key="2">
    <source>
        <dbReference type="ARBA" id="ARBA00011039"/>
    </source>
</evidence>
<dbReference type="GO" id="GO:0030027">
    <property type="term" value="C:lamellipodium"/>
    <property type="evidence" value="ECO:0007669"/>
    <property type="project" value="TreeGrafter"/>
</dbReference>
<dbReference type="SMART" id="SM00102">
    <property type="entry name" value="ADF"/>
    <property type="match status" value="1"/>
</dbReference>
<gene>
    <name evidence="12" type="ORF">HCOI_01135300</name>
</gene>
<dbReference type="InterPro" id="IPR001452">
    <property type="entry name" value="SH3_domain"/>
</dbReference>
<dbReference type="GO" id="GO:0051015">
    <property type="term" value="F:actin filament binding"/>
    <property type="evidence" value="ECO:0007669"/>
    <property type="project" value="TreeGrafter"/>
</dbReference>
<dbReference type="GO" id="GO:0098974">
    <property type="term" value="P:postsynaptic actin cytoskeleton organization"/>
    <property type="evidence" value="ECO:0007669"/>
    <property type="project" value="TreeGrafter"/>
</dbReference>
<dbReference type="InterPro" id="IPR036028">
    <property type="entry name" value="SH3-like_dom_sf"/>
</dbReference>
<keyword evidence="7" id="KW-0206">Cytoskeleton</keyword>
<dbReference type="FunFam" id="2.30.30.40:FF:000046">
    <property type="entry name" value="Drebrin-like protein isoform B"/>
    <property type="match status" value="1"/>
</dbReference>
<evidence type="ECO:0000256" key="3">
    <source>
        <dbReference type="ARBA" id="ARBA00022443"/>
    </source>
</evidence>
<dbReference type="PANTHER" id="PTHR10829">
    <property type="entry name" value="CORTACTIN AND DREBRIN"/>
    <property type="match status" value="1"/>
</dbReference>
<reference evidence="12" key="1">
    <citation type="submission" date="2013-03" db="EMBL/GenBank/DDBJ databases">
        <authorList>
            <person name="Aslett M."/>
        </authorList>
    </citation>
    <scope>NUCLEOTIDE SEQUENCE [LARGE SCALE GENOMIC DNA]</scope>
    <source>
        <strain evidence="12">ISE/inbred ISE</strain>
    </source>
</reference>
<dbReference type="InterPro" id="IPR002108">
    <property type="entry name" value="ADF-H"/>
</dbReference>
<evidence type="ECO:0000256" key="8">
    <source>
        <dbReference type="PROSITE-ProRule" id="PRU00192"/>
    </source>
</evidence>
<dbReference type="SMART" id="SM00326">
    <property type="entry name" value="SH3"/>
    <property type="match status" value="1"/>
</dbReference>
<organism evidence="12">
    <name type="scientific">Haemonchus contortus</name>
    <name type="common">Barber pole worm</name>
    <dbReference type="NCBI Taxonomy" id="6289"/>
    <lineage>
        <taxon>Eukaryota</taxon>
        <taxon>Metazoa</taxon>
        <taxon>Ecdysozoa</taxon>
        <taxon>Nematoda</taxon>
        <taxon>Chromadorea</taxon>
        <taxon>Rhabditida</taxon>
        <taxon>Rhabditina</taxon>
        <taxon>Rhabditomorpha</taxon>
        <taxon>Strongyloidea</taxon>
        <taxon>Trichostrongylidae</taxon>
        <taxon>Haemonchus</taxon>
    </lineage>
</organism>
<evidence type="ECO:0000259" key="10">
    <source>
        <dbReference type="PROSITE" id="PS50002"/>
    </source>
</evidence>
<feature type="domain" description="ADF-H" evidence="11">
    <location>
        <begin position="18"/>
        <end position="147"/>
    </location>
</feature>
<dbReference type="InterPro" id="IPR035717">
    <property type="entry name" value="Drebrin-like_SH3"/>
</dbReference>
<dbReference type="PROSITE" id="PS51263">
    <property type="entry name" value="ADF_H"/>
    <property type="match status" value="1"/>
</dbReference>
<proteinExistence type="inferred from homology"/>
<dbReference type="GO" id="GO:0030425">
    <property type="term" value="C:dendrite"/>
    <property type="evidence" value="ECO:0007669"/>
    <property type="project" value="TreeGrafter"/>
</dbReference>
<evidence type="ECO:0000256" key="9">
    <source>
        <dbReference type="SAM" id="MobiDB-lite"/>
    </source>
</evidence>
<name>W6NC70_HAECO</name>